<proteinExistence type="predicted"/>
<accession>A0A3S1H872</accession>
<dbReference type="EMBL" id="RQTK01000865">
    <property type="protein sequence ID" value="RUS74105.1"/>
    <property type="molecule type" value="Genomic_DNA"/>
</dbReference>
<evidence type="ECO:0000256" key="1">
    <source>
        <dbReference type="SAM" id="SignalP"/>
    </source>
</evidence>
<organism evidence="2 3">
    <name type="scientific">Elysia chlorotica</name>
    <name type="common">Eastern emerald elysia</name>
    <name type="synonym">Sea slug</name>
    <dbReference type="NCBI Taxonomy" id="188477"/>
    <lineage>
        <taxon>Eukaryota</taxon>
        <taxon>Metazoa</taxon>
        <taxon>Spiralia</taxon>
        <taxon>Lophotrochozoa</taxon>
        <taxon>Mollusca</taxon>
        <taxon>Gastropoda</taxon>
        <taxon>Heterobranchia</taxon>
        <taxon>Euthyneura</taxon>
        <taxon>Panpulmonata</taxon>
        <taxon>Sacoglossa</taxon>
        <taxon>Placobranchoidea</taxon>
        <taxon>Plakobranchidae</taxon>
        <taxon>Elysia</taxon>
    </lineage>
</organism>
<gene>
    <name evidence="2" type="ORF">EGW08_018136</name>
</gene>
<reference evidence="2 3" key="1">
    <citation type="submission" date="2019-01" db="EMBL/GenBank/DDBJ databases">
        <title>A draft genome assembly of the solar-powered sea slug Elysia chlorotica.</title>
        <authorList>
            <person name="Cai H."/>
            <person name="Li Q."/>
            <person name="Fang X."/>
            <person name="Li J."/>
            <person name="Curtis N.E."/>
            <person name="Altenburger A."/>
            <person name="Shibata T."/>
            <person name="Feng M."/>
            <person name="Maeda T."/>
            <person name="Schwartz J.A."/>
            <person name="Shigenobu S."/>
            <person name="Lundholm N."/>
            <person name="Nishiyama T."/>
            <person name="Yang H."/>
            <person name="Hasebe M."/>
            <person name="Li S."/>
            <person name="Pierce S.K."/>
            <person name="Wang J."/>
        </authorList>
    </citation>
    <scope>NUCLEOTIDE SEQUENCE [LARGE SCALE GENOMIC DNA]</scope>
    <source>
        <strain evidence="2">EC2010</strain>
        <tissue evidence="2">Whole organism of an adult</tissue>
    </source>
</reference>
<keyword evidence="1" id="KW-0732">Signal</keyword>
<sequence length="564" mass="62005">MMTFYKKLDAFKGFFFALNILVLGFSGETVANQEQETDMTEKLDYLVSKVDMLDSKLETVDNKLDLLLAGPGGSPAPTQDSEGDKRVNAKLAQLILAQRIPLSDGGNTFIIHLRNTSNTQLFFEIVGSNDYKVPEEITEEEGGVLVVTFNASKSTGHGILIFKISDSDPDYGLSLFLNNQEFSEMSQNLRNLSIAELNVNPEREAVYELGSNITVTASLVAGDSSEGDLPDIFAGLNGIDLNTRRFHTYMGRNGLLEAHNIWKSPERLEQSVILNTEAYPVGGFLYVSVELDIPESTVVSTVQVSRMITVRPSTQKGPFPPGFLTIVRYPYLEESIHGNELRTCKVGEECPLDCYAMGEQVSDITVVRVPSDGSMDSTVPSATKFPQVWDTVWSVHWTFQARPDSGDRNGLTTFKCLATNDETQEIAEKLIDVLTVIPGTIDSNRSHAEVEIDPEDPTRRRITLNCAVIGRPLPSVQFSSGIDAMDDWSSLYLTNVTSNLLMGGDTVIHTAENEAVEQKVYTISSSELEAIRSGQIEGFSCSTIFDFNGSSGTFDFDLPEADSP</sequence>
<dbReference type="Proteomes" id="UP000271974">
    <property type="component" value="Unassembled WGS sequence"/>
</dbReference>
<feature type="signal peptide" evidence="1">
    <location>
        <begin position="1"/>
        <end position="31"/>
    </location>
</feature>
<evidence type="ECO:0000313" key="3">
    <source>
        <dbReference type="Proteomes" id="UP000271974"/>
    </source>
</evidence>
<protein>
    <recommendedName>
        <fullName evidence="4">Ig-like domain-containing protein</fullName>
    </recommendedName>
</protein>
<dbReference type="OrthoDB" id="6218661at2759"/>
<keyword evidence="3" id="KW-1185">Reference proteome</keyword>
<evidence type="ECO:0000313" key="2">
    <source>
        <dbReference type="EMBL" id="RUS74105.1"/>
    </source>
</evidence>
<evidence type="ECO:0008006" key="4">
    <source>
        <dbReference type="Google" id="ProtNLM"/>
    </source>
</evidence>
<dbReference type="AlphaFoldDB" id="A0A3S1H872"/>
<feature type="chain" id="PRO_5018561661" description="Ig-like domain-containing protein" evidence="1">
    <location>
        <begin position="32"/>
        <end position="564"/>
    </location>
</feature>
<comment type="caution">
    <text evidence="2">The sequence shown here is derived from an EMBL/GenBank/DDBJ whole genome shotgun (WGS) entry which is preliminary data.</text>
</comment>
<name>A0A3S1H872_ELYCH</name>